<evidence type="ECO:0008006" key="4">
    <source>
        <dbReference type="Google" id="ProtNLM"/>
    </source>
</evidence>
<dbReference type="InterPro" id="IPR027267">
    <property type="entry name" value="AH/BAR_dom_sf"/>
</dbReference>
<proteinExistence type="predicted"/>
<dbReference type="RefSeq" id="WP_237823905.1">
    <property type="nucleotide sequence ID" value="NZ_JAKLTQ010000016.1"/>
</dbReference>
<keyword evidence="3" id="KW-1185">Reference proteome</keyword>
<gene>
    <name evidence="2" type="ORF">LVY72_17960</name>
</gene>
<dbReference type="EMBL" id="JAKLTQ010000016">
    <property type="protein sequence ID" value="MCG2623783.1"/>
    <property type="molecule type" value="Genomic_DNA"/>
</dbReference>
<protein>
    <recommendedName>
        <fullName evidence="4">Lipoprotein</fullName>
    </recommendedName>
</protein>
<evidence type="ECO:0000313" key="3">
    <source>
        <dbReference type="Proteomes" id="UP001165368"/>
    </source>
</evidence>
<comment type="caution">
    <text evidence="2">The sequence shown here is derived from an EMBL/GenBank/DDBJ whole genome shotgun (WGS) entry which is preliminary data.</text>
</comment>
<sequence>MSRTHAILAVPAAIGTAIVLLTGCSSSPQENATQACTAAKAFAGAVKGFEDTLKPGATVGEIQAARDQVQKTREDLDKAAEQVAKDRTEAVNKATDEFNKAVDDIPNDATVSQAINSLREEAANVKAQLKNLTIDLKCPAS</sequence>
<name>A0ABS9LAR8_9MICC</name>
<evidence type="ECO:0000313" key="2">
    <source>
        <dbReference type="EMBL" id="MCG2623783.1"/>
    </source>
</evidence>
<dbReference type="Proteomes" id="UP001165368">
    <property type="component" value="Unassembled WGS sequence"/>
</dbReference>
<dbReference type="Gene3D" id="1.20.1270.60">
    <property type="entry name" value="Arfaptin homology (AH) domain/BAR domain"/>
    <property type="match status" value="1"/>
</dbReference>
<accession>A0ABS9LAR8</accession>
<keyword evidence="1" id="KW-0175">Coiled coil</keyword>
<evidence type="ECO:0000256" key="1">
    <source>
        <dbReference type="SAM" id="Coils"/>
    </source>
</evidence>
<feature type="coiled-coil region" evidence="1">
    <location>
        <begin position="62"/>
        <end position="89"/>
    </location>
</feature>
<organism evidence="2 3">
    <name type="scientific">Arthrobacter hankyongi</name>
    <dbReference type="NCBI Taxonomy" id="2904801"/>
    <lineage>
        <taxon>Bacteria</taxon>
        <taxon>Bacillati</taxon>
        <taxon>Actinomycetota</taxon>
        <taxon>Actinomycetes</taxon>
        <taxon>Micrococcales</taxon>
        <taxon>Micrococcaceae</taxon>
        <taxon>Arthrobacter</taxon>
    </lineage>
</organism>
<reference evidence="2" key="1">
    <citation type="submission" date="2022-01" db="EMBL/GenBank/DDBJ databases">
        <authorList>
            <person name="Jo J.-H."/>
            <person name="Im W.-T."/>
        </authorList>
    </citation>
    <scope>NUCLEOTIDE SEQUENCE</scope>
    <source>
        <strain evidence="2">I2-34</strain>
    </source>
</reference>
<dbReference type="PROSITE" id="PS51257">
    <property type="entry name" value="PROKAR_LIPOPROTEIN"/>
    <property type="match status" value="1"/>
</dbReference>